<sequence length="789" mass="87949">MNKIDFGLPPFELDSSKVKKALVLGSAVALTATPSLEVIAQDQEAEEEIIVTASKRASKIEDLPMSVQAITGSRLEDAGVNDFMDYAELIPSLSYIQYGPGRSAFYLRGTSDGNFGNLAGPNTTVALYVDESPINFVGLNPDMHIYDMERIEVLNGPQGTLYGSSAQGGTVRLITTKPQRGELDFGIEVDTSGVSKGSASDSIEAYINAPISDNTAIRAIAYEVNEGGFIDLVGGTKTFSGSNYTVPLHEDDNSNESSVKGFRASLRTWFNENLTGTLTHISQESSTTGSWDHQPTALGDLKSSKVIGEFTDDEWDQTSLTLEGSLQNDISFTYAGTFFDRDVRYLWDYNDYVEYYNLDSPFQNGFGYYSYYTCDYYTYSYYYYGTWDGACNDPSMWADYSLSMERDTHEFRITSGTPEDNLQWIIGIFYDKLENPYKYTYKWPGMQSYYSDGTWGGSGVAGREGIWWDLDNLREDEMKAIYGEATVSVSEKLKLTFGMRKFDSKLHIVAKDGYFGGFGPAYYGHDNDRVEEDSGTSPKFAAAYALDNGALLYLNYSQGYRPGGTNRTNRNSDAAPLFYDSDELNNVELGYKYASRDGTKRYNLALYSMNWKDMQSANFDLDLASIQFNSNIGDAVIEGLEADVTLLTENGYTFIAGATLLHPRLDEDYVLDGAVLAPRGTRLANVPKLKASMAVNKVFDLKGGLSGYWDFSLSRTGKRKSSMTNPIDQNAYTSANFSSTVQGDNWAAVLYIDNLFDTRATIWEYQGYRPETVFTNRPRTLGLRLKYKL</sequence>
<dbReference type="Gene3D" id="2.170.130.10">
    <property type="entry name" value="TonB-dependent receptor, plug domain"/>
    <property type="match status" value="1"/>
</dbReference>
<dbReference type="PROSITE" id="PS52016">
    <property type="entry name" value="TONB_DEPENDENT_REC_3"/>
    <property type="match status" value="1"/>
</dbReference>
<comment type="subcellular location">
    <subcellularLocation>
        <location evidence="1">Cell outer membrane</location>
        <topology evidence="1">Multi-pass membrane protein</topology>
    </subcellularLocation>
</comment>
<reference evidence="12" key="1">
    <citation type="submission" date="2018-05" db="EMBL/GenBank/DDBJ databases">
        <authorList>
            <person name="Lanie J.A."/>
            <person name="Ng W.-L."/>
            <person name="Kazmierczak K.M."/>
            <person name="Andrzejewski T.M."/>
            <person name="Davidsen T.M."/>
            <person name="Wayne K.J."/>
            <person name="Tettelin H."/>
            <person name="Glass J.I."/>
            <person name="Rusch D."/>
            <person name="Podicherti R."/>
            <person name="Tsui H.-C.T."/>
            <person name="Winkler M.E."/>
        </authorList>
    </citation>
    <scope>NUCLEOTIDE SEQUENCE</scope>
</reference>
<proteinExistence type="predicted"/>
<dbReference type="PANTHER" id="PTHR32552:SF81">
    <property type="entry name" value="TONB-DEPENDENT OUTER MEMBRANE RECEPTOR"/>
    <property type="match status" value="1"/>
</dbReference>
<gene>
    <name evidence="12" type="ORF">METZ01_LOCUS59124</name>
</gene>
<accession>A0A381SQI7</accession>
<evidence type="ECO:0000313" key="12">
    <source>
        <dbReference type="EMBL" id="SVA06270.1"/>
    </source>
</evidence>
<dbReference type="EMBL" id="UINC01003432">
    <property type="protein sequence ID" value="SVA06270.1"/>
    <property type="molecule type" value="Genomic_DNA"/>
</dbReference>
<evidence type="ECO:0000256" key="8">
    <source>
        <dbReference type="ARBA" id="ARBA00023136"/>
    </source>
</evidence>
<evidence type="ECO:0000256" key="7">
    <source>
        <dbReference type="ARBA" id="ARBA00023077"/>
    </source>
</evidence>
<feature type="domain" description="TonB-dependent receptor plug" evidence="11">
    <location>
        <begin position="60"/>
        <end position="170"/>
    </location>
</feature>
<keyword evidence="6" id="KW-0406">Ion transport</keyword>
<dbReference type="PANTHER" id="PTHR32552">
    <property type="entry name" value="FERRICHROME IRON RECEPTOR-RELATED"/>
    <property type="match status" value="1"/>
</dbReference>
<evidence type="ECO:0000256" key="2">
    <source>
        <dbReference type="ARBA" id="ARBA00022448"/>
    </source>
</evidence>
<dbReference type="Gene3D" id="2.40.170.20">
    <property type="entry name" value="TonB-dependent receptor, beta-barrel domain"/>
    <property type="match status" value="1"/>
</dbReference>
<keyword evidence="3" id="KW-0410">Iron transport</keyword>
<dbReference type="AlphaFoldDB" id="A0A381SQI7"/>
<evidence type="ECO:0008006" key="13">
    <source>
        <dbReference type="Google" id="ProtNLM"/>
    </source>
</evidence>
<dbReference type="InterPro" id="IPR000531">
    <property type="entry name" value="Beta-barrel_TonB"/>
</dbReference>
<dbReference type="InterPro" id="IPR037066">
    <property type="entry name" value="Plug_dom_sf"/>
</dbReference>
<dbReference type="Pfam" id="PF07715">
    <property type="entry name" value="Plug"/>
    <property type="match status" value="1"/>
</dbReference>
<dbReference type="SUPFAM" id="SSF56935">
    <property type="entry name" value="Porins"/>
    <property type="match status" value="1"/>
</dbReference>
<keyword evidence="4" id="KW-0812">Transmembrane</keyword>
<evidence type="ECO:0000259" key="10">
    <source>
        <dbReference type="Pfam" id="PF00593"/>
    </source>
</evidence>
<dbReference type="GO" id="GO:0009279">
    <property type="term" value="C:cell outer membrane"/>
    <property type="evidence" value="ECO:0007669"/>
    <property type="project" value="UniProtKB-SubCell"/>
</dbReference>
<evidence type="ECO:0000256" key="5">
    <source>
        <dbReference type="ARBA" id="ARBA00023004"/>
    </source>
</evidence>
<keyword evidence="8" id="KW-0472">Membrane</keyword>
<dbReference type="InterPro" id="IPR012910">
    <property type="entry name" value="Plug_dom"/>
</dbReference>
<dbReference type="Pfam" id="PF00593">
    <property type="entry name" value="TonB_dep_Rec_b-barrel"/>
    <property type="match status" value="1"/>
</dbReference>
<evidence type="ECO:0000256" key="9">
    <source>
        <dbReference type="ARBA" id="ARBA00023237"/>
    </source>
</evidence>
<dbReference type="InterPro" id="IPR036942">
    <property type="entry name" value="Beta-barrel_TonB_sf"/>
</dbReference>
<keyword evidence="9" id="KW-0998">Cell outer membrane</keyword>
<dbReference type="GO" id="GO:0006826">
    <property type="term" value="P:iron ion transport"/>
    <property type="evidence" value="ECO:0007669"/>
    <property type="project" value="UniProtKB-KW"/>
</dbReference>
<keyword evidence="2" id="KW-0813">Transport</keyword>
<evidence type="ECO:0000256" key="6">
    <source>
        <dbReference type="ARBA" id="ARBA00023065"/>
    </source>
</evidence>
<feature type="domain" description="TonB-dependent receptor-like beta-barrel" evidence="10">
    <location>
        <begin position="315"/>
        <end position="755"/>
    </location>
</feature>
<evidence type="ECO:0000256" key="1">
    <source>
        <dbReference type="ARBA" id="ARBA00004571"/>
    </source>
</evidence>
<evidence type="ECO:0000256" key="3">
    <source>
        <dbReference type="ARBA" id="ARBA00022496"/>
    </source>
</evidence>
<evidence type="ECO:0000256" key="4">
    <source>
        <dbReference type="ARBA" id="ARBA00022692"/>
    </source>
</evidence>
<keyword evidence="7" id="KW-0798">TonB box</keyword>
<keyword evidence="5" id="KW-0408">Iron</keyword>
<name>A0A381SQI7_9ZZZZ</name>
<dbReference type="InterPro" id="IPR039426">
    <property type="entry name" value="TonB-dep_rcpt-like"/>
</dbReference>
<protein>
    <recommendedName>
        <fullName evidence="13">TonB-dependent receptor plug domain-containing protein</fullName>
    </recommendedName>
</protein>
<organism evidence="12">
    <name type="scientific">marine metagenome</name>
    <dbReference type="NCBI Taxonomy" id="408172"/>
    <lineage>
        <taxon>unclassified sequences</taxon>
        <taxon>metagenomes</taxon>
        <taxon>ecological metagenomes</taxon>
    </lineage>
</organism>
<evidence type="ECO:0000259" key="11">
    <source>
        <dbReference type="Pfam" id="PF07715"/>
    </source>
</evidence>